<sequence length="42" mass="4731">MLLTKSILSNRDGSFLFPDRKTRQCDMDGVVSVGLKRLCEIS</sequence>
<name>A0A179UBG4_BLAGS</name>
<dbReference type="GeneID" id="42528553"/>
<reference evidence="2" key="1">
    <citation type="journal article" date="2015" name="PLoS Genet.">
        <title>The dynamic genome and transcriptome of the human fungal pathogen Blastomyces and close relative Emmonsia.</title>
        <authorList>
            <person name="Munoz J.F."/>
            <person name="Gauthier G.M."/>
            <person name="Desjardins C.A."/>
            <person name="Gallo J.E."/>
            <person name="Holder J."/>
            <person name="Sullivan T.D."/>
            <person name="Marty A.J."/>
            <person name="Carmen J.C."/>
            <person name="Chen Z."/>
            <person name="Ding L."/>
            <person name="Gujja S."/>
            <person name="Magrini V."/>
            <person name="Misas E."/>
            <person name="Mitreva M."/>
            <person name="Priest M."/>
            <person name="Saif S."/>
            <person name="Whiston E.A."/>
            <person name="Young S."/>
            <person name="Zeng Q."/>
            <person name="Goldman W.E."/>
            <person name="Mardis E.R."/>
            <person name="Taylor J.W."/>
            <person name="McEwen J.G."/>
            <person name="Clay O.K."/>
            <person name="Klein B.S."/>
            <person name="Cuomo C.A."/>
        </authorList>
    </citation>
    <scope>NUCLEOTIDE SEQUENCE [LARGE SCALE GENOMIC DNA]</scope>
    <source>
        <strain evidence="2">SLH14081</strain>
    </source>
</reference>
<keyword evidence="2" id="KW-1185">Reference proteome</keyword>
<proteinExistence type="predicted"/>
<dbReference type="KEGG" id="bgh:BDBG_16429"/>
<dbReference type="VEuPathDB" id="FungiDB:BDBG_16429"/>
<dbReference type="RefSeq" id="XP_031576585.1">
    <property type="nucleotide sequence ID" value="XM_031724381.1"/>
</dbReference>
<organism evidence="1 2">
    <name type="scientific">Blastomyces gilchristii (strain SLH14081)</name>
    <name type="common">Blastomyces dermatitidis</name>
    <dbReference type="NCBI Taxonomy" id="559298"/>
    <lineage>
        <taxon>Eukaryota</taxon>
        <taxon>Fungi</taxon>
        <taxon>Dikarya</taxon>
        <taxon>Ascomycota</taxon>
        <taxon>Pezizomycotina</taxon>
        <taxon>Eurotiomycetes</taxon>
        <taxon>Eurotiomycetidae</taxon>
        <taxon>Onygenales</taxon>
        <taxon>Ajellomycetaceae</taxon>
        <taxon>Blastomyces</taxon>
    </lineage>
</organism>
<dbReference type="Proteomes" id="UP000002038">
    <property type="component" value="Unassembled WGS sequence"/>
</dbReference>
<dbReference type="AlphaFoldDB" id="A0A179UBG4"/>
<gene>
    <name evidence="1" type="ORF">BDBG_16429</name>
</gene>
<evidence type="ECO:0000313" key="2">
    <source>
        <dbReference type="Proteomes" id="UP000002038"/>
    </source>
</evidence>
<evidence type="ECO:0000313" key="1">
    <source>
        <dbReference type="EMBL" id="OAT05180.1"/>
    </source>
</evidence>
<protein>
    <submittedName>
        <fullName evidence="1">Uncharacterized protein</fullName>
    </submittedName>
</protein>
<accession>A0A179UBG4</accession>
<dbReference type="EMBL" id="GG657449">
    <property type="protein sequence ID" value="OAT05180.1"/>
    <property type="molecule type" value="Genomic_DNA"/>
</dbReference>